<feature type="compositionally biased region" description="Low complexity" evidence="1">
    <location>
        <begin position="125"/>
        <end position="136"/>
    </location>
</feature>
<feature type="compositionally biased region" description="Polar residues" evidence="1">
    <location>
        <begin position="1"/>
        <end position="22"/>
    </location>
</feature>
<feature type="region of interest" description="Disordered" evidence="1">
    <location>
        <begin position="113"/>
        <end position="156"/>
    </location>
</feature>
<organism evidence="3 4">
    <name type="scientific">Fusarium oxysporum f. sp. narcissi</name>
    <dbReference type="NCBI Taxonomy" id="451672"/>
    <lineage>
        <taxon>Eukaryota</taxon>
        <taxon>Fungi</taxon>
        <taxon>Dikarya</taxon>
        <taxon>Ascomycota</taxon>
        <taxon>Pezizomycotina</taxon>
        <taxon>Sordariomycetes</taxon>
        <taxon>Hypocreomycetidae</taxon>
        <taxon>Hypocreales</taxon>
        <taxon>Nectriaceae</taxon>
        <taxon>Fusarium</taxon>
        <taxon>Fusarium oxysporum species complex</taxon>
    </lineage>
</organism>
<dbReference type="Pfam" id="PF20516">
    <property type="entry name" value="PDDEXK_12"/>
    <property type="match status" value="1"/>
</dbReference>
<name>A0A4Q2UZ93_FUSOX</name>
<evidence type="ECO:0000256" key="1">
    <source>
        <dbReference type="SAM" id="MobiDB-lite"/>
    </source>
</evidence>
<reference evidence="3 4" key="1">
    <citation type="submission" date="2016-12" db="EMBL/GenBank/DDBJ databases">
        <title>Draft genome sequence of Fusarium oxysporum causing rot on Narcissus.</title>
        <authorList>
            <person name="Armitage A.D."/>
            <person name="Taylor A."/>
            <person name="Clarkson J.P."/>
            <person name="Harrison R.J."/>
            <person name="Jackson A.C."/>
        </authorList>
    </citation>
    <scope>NUCLEOTIDE SEQUENCE [LARGE SCALE GENOMIC DNA]</scope>
    <source>
        <strain evidence="3 4">N139</strain>
    </source>
</reference>
<feature type="domain" description="PD-(D/E)XK nuclease-like" evidence="2">
    <location>
        <begin position="215"/>
        <end position="453"/>
    </location>
</feature>
<feature type="compositionally biased region" description="Polar residues" evidence="1">
    <location>
        <begin position="84"/>
        <end position="101"/>
    </location>
</feature>
<dbReference type="EMBL" id="MQTW01000638">
    <property type="protein sequence ID" value="RYC79434.1"/>
    <property type="molecule type" value="Genomic_DNA"/>
</dbReference>
<evidence type="ECO:0000313" key="4">
    <source>
        <dbReference type="Proteomes" id="UP000290540"/>
    </source>
</evidence>
<protein>
    <recommendedName>
        <fullName evidence="2">PD-(D/E)XK nuclease-like domain-containing protein</fullName>
    </recommendedName>
</protein>
<evidence type="ECO:0000259" key="2">
    <source>
        <dbReference type="Pfam" id="PF20516"/>
    </source>
</evidence>
<comment type="caution">
    <text evidence="3">The sequence shown here is derived from an EMBL/GenBank/DDBJ whole genome shotgun (WGS) entry which is preliminary data.</text>
</comment>
<proteinExistence type="predicted"/>
<dbReference type="InterPro" id="IPR046797">
    <property type="entry name" value="PDDEXK_12"/>
</dbReference>
<sequence length="469" mass="52824">MYATKKTISSWLDSVPNISGDNSPLPVAAEEQAEHRNKRRKLNDHGHRLPSPPASESLALARKKMSPSTPSSSKRLREDDDNSFALNNSQLDQTTPRPSRNQQAFTNQNLTWEPFSAGTSQGTPSQASSASFNSGSIPVLKKPRSVNSRTSPTRQFRSAEVNETGFNTESLRSDKCPPSLNILWRELNRIGQGGGILPASLESRWDDTDANIPFFAYDRDPATKDKTELADLPSFEWVQALYRRAKDCRFNRESELSWNGDVHAPILEQVFRVDRFTSRGPVDFRWAQAAQIIREFKPKDAPSKMVDFCVFYKPDKGSPEEHALELACKTRPGHSINHTDFSDLCRRPIALSIETKRPHIEGDTATLQVSTWHSAQWRSLRWNHGPTARTIEFLPGIIVQGHEWRFVASVLDQDGKSLLLEEVKLGGTDTELGIYSLVLGLQHLRKWIEEDYWPAFVSDILNTDSGQSS</sequence>
<dbReference type="Proteomes" id="UP000290540">
    <property type="component" value="Unassembled WGS sequence"/>
</dbReference>
<feature type="compositionally biased region" description="Polar residues" evidence="1">
    <location>
        <begin position="113"/>
        <end position="124"/>
    </location>
</feature>
<evidence type="ECO:0000313" key="3">
    <source>
        <dbReference type="EMBL" id="RYC79434.1"/>
    </source>
</evidence>
<feature type="region of interest" description="Disordered" evidence="1">
    <location>
        <begin position="1"/>
        <end position="101"/>
    </location>
</feature>
<dbReference type="AlphaFoldDB" id="A0A4Q2UZ93"/>
<accession>A0A4Q2UZ93</accession>
<feature type="compositionally biased region" description="Polar residues" evidence="1">
    <location>
        <begin position="145"/>
        <end position="156"/>
    </location>
</feature>
<gene>
    <name evidence="3" type="ORF">BFJ63_vAg17687</name>
</gene>